<evidence type="ECO:0000256" key="1">
    <source>
        <dbReference type="SAM" id="Phobius"/>
    </source>
</evidence>
<keyword evidence="1" id="KW-1133">Transmembrane helix</keyword>
<dbReference type="Proteomes" id="UP001501310">
    <property type="component" value="Unassembled WGS sequence"/>
</dbReference>
<feature type="transmembrane region" description="Helical" evidence="1">
    <location>
        <begin position="67"/>
        <end position="87"/>
    </location>
</feature>
<organism evidence="3 4">
    <name type="scientific">Sphingomonas humi</name>
    <dbReference type="NCBI Taxonomy" id="335630"/>
    <lineage>
        <taxon>Bacteria</taxon>
        <taxon>Pseudomonadati</taxon>
        <taxon>Pseudomonadota</taxon>
        <taxon>Alphaproteobacteria</taxon>
        <taxon>Sphingomonadales</taxon>
        <taxon>Sphingomonadaceae</taxon>
        <taxon>Sphingomonas</taxon>
    </lineage>
</organism>
<feature type="domain" description="Prepilin type IV endopeptidase peptidase" evidence="2">
    <location>
        <begin position="18"/>
        <end position="121"/>
    </location>
</feature>
<keyword evidence="4" id="KW-1185">Reference proteome</keyword>
<accession>A0ABP7RGP9</accession>
<keyword evidence="1" id="KW-0472">Membrane</keyword>
<keyword evidence="1" id="KW-0812">Transmembrane</keyword>
<proteinExistence type="predicted"/>
<feature type="transmembrane region" description="Helical" evidence="1">
    <location>
        <begin position="148"/>
        <end position="168"/>
    </location>
</feature>
<sequence>MGDNDVNLPAMVPEWLFWAFIALLALAAVQDAMMLKISNYICGAVLLLGIGGAIAHGPQIALWENGLVFAIALVIGTFLFGRGILGGGDVKLFAATVLWFDLGGAGRLLTWTALAGGVLAVLIIFLRTLPWPDGLRARVRVLQPKAGIPYGIAIAAGAIIASLQLIALNAA</sequence>
<dbReference type="EMBL" id="BAAAZD010000001">
    <property type="protein sequence ID" value="GAA3997220.1"/>
    <property type="molecule type" value="Genomic_DNA"/>
</dbReference>
<dbReference type="Gene3D" id="1.20.120.1220">
    <property type="match status" value="1"/>
</dbReference>
<evidence type="ECO:0000313" key="3">
    <source>
        <dbReference type="EMBL" id="GAA3997220.1"/>
    </source>
</evidence>
<evidence type="ECO:0000313" key="4">
    <source>
        <dbReference type="Proteomes" id="UP001501310"/>
    </source>
</evidence>
<gene>
    <name evidence="3" type="ORF">GCM10022211_03180</name>
</gene>
<feature type="transmembrane region" description="Helical" evidence="1">
    <location>
        <begin position="15"/>
        <end position="33"/>
    </location>
</feature>
<reference evidence="4" key="1">
    <citation type="journal article" date="2019" name="Int. J. Syst. Evol. Microbiol.">
        <title>The Global Catalogue of Microorganisms (GCM) 10K type strain sequencing project: providing services to taxonomists for standard genome sequencing and annotation.</title>
        <authorList>
            <consortium name="The Broad Institute Genomics Platform"/>
            <consortium name="The Broad Institute Genome Sequencing Center for Infectious Disease"/>
            <person name="Wu L."/>
            <person name="Ma J."/>
        </authorList>
    </citation>
    <scope>NUCLEOTIDE SEQUENCE [LARGE SCALE GENOMIC DNA]</scope>
    <source>
        <strain evidence="4">JCM 16603</strain>
    </source>
</reference>
<name>A0ABP7RGP9_9SPHN</name>
<evidence type="ECO:0000259" key="2">
    <source>
        <dbReference type="Pfam" id="PF01478"/>
    </source>
</evidence>
<feature type="transmembrane region" description="Helical" evidence="1">
    <location>
        <begin position="40"/>
        <end position="61"/>
    </location>
</feature>
<dbReference type="Pfam" id="PF01478">
    <property type="entry name" value="Peptidase_A24"/>
    <property type="match status" value="1"/>
</dbReference>
<dbReference type="InterPro" id="IPR000045">
    <property type="entry name" value="Prepilin_IV_endopep_pep"/>
</dbReference>
<comment type="caution">
    <text evidence="3">The sequence shown here is derived from an EMBL/GenBank/DDBJ whole genome shotgun (WGS) entry which is preliminary data.</text>
</comment>
<protein>
    <recommendedName>
        <fullName evidence="2">Prepilin type IV endopeptidase peptidase domain-containing protein</fullName>
    </recommendedName>
</protein>
<feature type="transmembrane region" description="Helical" evidence="1">
    <location>
        <begin position="108"/>
        <end position="128"/>
    </location>
</feature>